<accession>A0A9N9CGH0</accession>
<evidence type="ECO:0000313" key="3">
    <source>
        <dbReference type="Proteomes" id="UP000789572"/>
    </source>
</evidence>
<sequence>SKRKIDRQNVRPGEWIKTAPDAPYNPTGNSTKVMYRSNIPRPSSR</sequence>
<feature type="region of interest" description="Disordered" evidence="1">
    <location>
        <begin position="1"/>
        <end position="45"/>
    </location>
</feature>
<evidence type="ECO:0000256" key="1">
    <source>
        <dbReference type="SAM" id="MobiDB-lite"/>
    </source>
</evidence>
<feature type="non-terminal residue" evidence="2">
    <location>
        <position position="1"/>
    </location>
</feature>
<evidence type="ECO:0000313" key="2">
    <source>
        <dbReference type="EMBL" id="CAG8598998.1"/>
    </source>
</evidence>
<reference evidence="2" key="1">
    <citation type="submission" date="2021-06" db="EMBL/GenBank/DDBJ databases">
        <authorList>
            <person name="Kallberg Y."/>
            <person name="Tangrot J."/>
            <person name="Rosling A."/>
        </authorList>
    </citation>
    <scope>NUCLEOTIDE SEQUENCE</scope>
    <source>
        <strain evidence="2">IA702</strain>
    </source>
</reference>
<proteinExistence type="predicted"/>
<dbReference type="AlphaFoldDB" id="A0A9N9CGH0"/>
<organism evidence="2 3">
    <name type="scientific">Paraglomus occultum</name>
    <dbReference type="NCBI Taxonomy" id="144539"/>
    <lineage>
        <taxon>Eukaryota</taxon>
        <taxon>Fungi</taxon>
        <taxon>Fungi incertae sedis</taxon>
        <taxon>Mucoromycota</taxon>
        <taxon>Glomeromycotina</taxon>
        <taxon>Glomeromycetes</taxon>
        <taxon>Paraglomerales</taxon>
        <taxon>Paraglomeraceae</taxon>
        <taxon>Paraglomus</taxon>
    </lineage>
</organism>
<keyword evidence="3" id="KW-1185">Reference proteome</keyword>
<dbReference type="EMBL" id="CAJVPJ010001643">
    <property type="protein sequence ID" value="CAG8598998.1"/>
    <property type="molecule type" value="Genomic_DNA"/>
</dbReference>
<dbReference type="Proteomes" id="UP000789572">
    <property type="component" value="Unassembled WGS sequence"/>
</dbReference>
<name>A0A9N9CGH0_9GLOM</name>
<protein>
    <submittedName>
        <fullName evidence="2">519_t:CDS:1</fullName>
    </submittedName>
</protein>
<gene>
    <name evidence="2" type="ORF">POCULU_LOCUS7365</name>
</gene>
<comment type="caution">
    <text evidence="2">The sequence shown here is derived from an EMBL/GenBank/DDBJ whole genome shotgun (WGS) entry which is preliminary data.</text>
</comment>